<proteinExistence type="predicted"/>
<sequence length="190" mass="19689">MQINRLNHLQFPPDSSLPSALKKTSATSNAPALAAPTAAPEIQRSDNLPGSVVLKINNQASVGAEQLGDKVSTPDASMYSNLARNTASPAPAIKPADIDNMSLENQLALGRNMGVFTKISLNKDGVLVAKAQTPASSSPPEFVSSAVNTMRDYAEGIAALKKGAGEGDAKVTSGLSAKFQQLTAKLNVFA</sequence>
<keyword evidence="3" id="KW-1185">Reference proteome</keyword>
<dbReference type="EMBL" id="CP036282">
    <property type="protein sequence ID" value="QDL54780.1"/>
    <property type="molecule type" value="Genomic_DNA"/>
</dbReference>
<name>A0A515EQ70_9BURK</name>
<organism evidence="2 3">
    <name type="scientific">Rhodoferax aquaticus</name>
    <dbReference type="NCBI Taxonomy" id="2527691"/>
    <lineage>
        <taxon>Bacteria</taxon>
        <taxon>Pseudomonadati</taxon>
        <taxon>Pseudomonadota</taxon>
        <taxon>Betaproteobacteria</taxon>
        <taxon>Burkholderiales</taxon>
        <taxon>Comamonadaceae</taxon>
        <taxon>Rhodoferax</taxon>
    </lineage>
</organism>
<dbReference type="RefSeq" id="WP_142811939.1">
    <property type="nucleotide sequence ID" value="NZ_CP036282.1"/>
</dbReference>
<dbReference type="AlphaFoldDB" id="A0A515EQ70"/>
<feature type="region of interest" description="Disordered" evidence="1">
    <location>
        <begin position="1"/>
        <end position="24"/>
    </location>
</feature>
<gene>
    <name evidence="2" type="ORF">EXZ61_11690</name>
</gene>
<reference evidence="3" key="1">
    <citation type="submission" date="2019-02" db="EMBL/GenBank/DDBJ databases">
        <title>Complete genome sequence of Rhodoferax sp. Gr-4.</title>
        <authorList>
            <person name="Jin L."/>
        </authorList>
    </citation>
    <scope>NUCLEOTIDE SEQUENCE [LARGE SCALE GENOMIC DNA]</scope>
    <source>
        <strain evidence="3">Gr-4</strain>
    </source>
</reference>
<evidence type="ECO:0000256" key="1">
    <source>
        <dbReference type="SAM" id="MobiDB-lite"/>
    </source>
</evidence>
<accession>A0A515EQ70</accession>
<dbReference type="KEGG" id="rhg:EXZ61_11690"/>
<reference evidence="3" key="2">
    <citation type="journal article" date="2020" name="Int. J. Syst. Evol. Microbiol.">
        <title>Genomic insights into a novel species Rhodoferax aquaticus sp. nov., isolated from freshwater.</title>
        <authorList>
            <person name="Li T."/>
            <person name="Zhuo Y."/>
            <person name="Jin C.Z."/>
            <person name="Wu X."/>
            <person name="Ko S.R."/>
            <person name="Jin F.J."/>
            <person name="Ahn C.Y."/>
            <person name="Oh H.M."/>
            <person name="Lee H.G."/>
            <person name="Jin L."/>
        </authorList>
    </citation>
    <scope>NUCLEOTIDE SEQUENCE [LARGE SCALE GENOMIC DNA]</scope>
    <source>
        <strain evidence="3">Gr-4</strain>
    </source>
</reference>
<dbReference type="Proteomes" id="UP000317365">
    <property type="component" value="Chromosome"/>
</dbReference>
<evidence type="ECO:0000313" key="3">
    <source>
        <dbReference type="Proteomes" id="UP000317365"/>
    </source>
</evidence>
<protein>
    <submittedName>
        <fullName evidence="2">Uncharacterized protein</fullName>
    </submittedName>
</protein>
<evidence type="ECO:0000313" key="2">
    <source>
        <dbReference type="EMBL" id="QDL54780.1"/>
    </source>
</evidence>